<evidence type="ECO:0000313" key="2">
    <source>
        <dbReference type="Proteomes" id="UP000011980"/>
    </source>
</evidence>
<sequence>MDSLNRTATLLYLIYQGLPTKLRNAFKPFVDKNSKYFTVKSRFVRVPTFL</sequence>
<proteinExistence type="predicted"/>
<comment type="caution">
    <text evidence="1">The sequence shown here is derived from an EMBL/GenBank/DDBJ whole genome shotgun (WGS) entry which is preliminary data.</text>
</comment>
<evidence type="ECO:0000313" key="1">
    <source>
        <dbReference type="EMBL" id="EMK25142.1"/>
    </source>
</evidence>
<gene>
    <name evidence="1" type="ORF">LEP1GSC008_2816</name>
</gene>
<reference evidence="1 2" key="1">
    <citation type="submission" date="2013-01" db="EMBL/GenBank/DDBJ databases">
        <authorList>
            <person name="Harkins D.M."/>
            <person name="Durkin A.S."/>
            <person name="Brinkac L.M."/>
            <person name="Haft D.H."/>
            <person name="Selengut J.D."/>
            <person name="Sanka R."/>
            <person name="DePew J."/>
            <person name="Purushe J."/>
            <person name="Galloway R.L."/>
            <person name="Vinetz J.M."/>
            <person name="Sutton G.G."/>
            <person name="Nierman W.C."/>
            <person name="Fouts D.E."/>
        </authorList>
    </citation>
    <scope>NUCLEOTIDE SEQUENCE [LARGE SCALE GENOMIC DNA]</scope>
    <source>
        <strain evidence="1 2">Nikolaevo</strain>
    </source>
</reference>
<dbReference type="EMBL" id="ANCE01000070">
    <property type="protein sequence ID" value="EMK25142.1"/>
    <property type="molecule type" value="Genomic_DNA"/>
</dbReference>
<name>M6FDI2_9LEPT</name>
<dbReference type="Proteomes" id="UP000011980">
    <property type="component" value="Unassembled WGS sequence"/>
</dbReference>
<dbReference type="AlphaFoldDB" id="M6FDI2"/>
<accession>M6FDI2</accession>
<dbReference type="PATRIC" id="fig|1240687.3.peg.1247"/>
<organism evidence="1 2">
    <name type="scientific">Leptospira kirschneri serovar Bulgarica str. Nikolaevo</name>
    <dbReference type="NCBI Taxonomy" id="1240687"/>
    <lineage>
        <taxon>Bacteria</taxon>
        <taxon>Pseudomonadati</taxon>
        <taxon>Spirochaetota</taxon>
        <taxon>Spirochaetia</taxon>
        <taxon>Leptospirales</taxon>
        <taxon>Leptospiraceae</taxon>
        <taxon>Leptospira</taxon>
    </lineage>
</organism>
<protein>
    <submittedName>
        <fullName evidence="1">Uncharacterized protein</fullName>
    </submittedName>
</protein>